<dbReference type="Proteomes" id="UP000697710">
    <property type="component" value="Unassembled WGS sequence"/>
</dbReference>
<comment type="caution">
    <text evidence="1">The sequence shown here is derived from an EMBL/GenBank/DDBJ whole genome shotgun (WGS) entry which is preliminary data.</text>
</comment>
<accession>A0A956RRE2</accession>
<sequence>MRTKQRPQSEGWITLAEVVDERELARITQRLRDVSCPVLDFSQTVHIRWKDAAAFARDLLAAGFEAPVRLVGLDEYCARILMFAWPLEAWEVFAWVAEEAGRDLGEDRTPAVDSTPVLHRWAPDPSWTPSLN</sequence>
<dbReference type="EMBL" id="JAGQHR010000917">
    <property type="protein sequence ID" value="MCA9729955.1"/>
    <property type="molecule type" value="Genomic_DNA"/>
</dbReference>
<dbReference type="AlphaFoldDB" id="A0A956RRE2"/>
<proteinExistence type="predicted"/>
<protein>
    <submittedName>
        <fullName evidence="1">Uncharacterized protein</fullName>
    </submittedName>
</protein>
<evidence type="ECO:0000313" key="2">
    <source>
        <dbReference type="Proteomes" id="UP000697710"/>
    </source>
</evidence>
<reference evidence="1" key="2">
    <citation type="journal article" date="2021" name="Microbiome">
        <title>Successional dynamics and alternative stable states in a saline activated sludge microbial community over 9 years.</title>
        <authorList>
            <person name="Wang Y."/>
            <person name="Ye J."/>
            <person name="Ju F."/>
            <person name="Liu L."/>
            <person name="Boyd J.A."/>
            <person name="Deng Y."/>
            <person name="Parks D.H."/>
            <person name="Jiang X."/>
            <person name="Yin X."/>
            <person name="Woodcroft B.J."/>
            <person name="Tyson G.W."/>
            <person name="Hugenholtz P."/>
            <person name="Polz M.F."/>
            <person name="Zhang T."/>
        </authorList>
    </citation>
    <scope>NUCLEOTIDE SEQUENCE</scope>
    <source>
        <strain evidence="1">HKST-UBA01</strain>
    </source>
</reference>
<evidence type="ECO:0000313" key="1">
    <source>
        <dbReference type="EMBL" id="MCA9729955.1"/>
    </source>
</evidence>
<gene>
    <name evidence="1" type="ORF">KC729_19885</name>
</gene>
<organism evidence="1 2">
    <name type="scientific">Eiseniibacteriota bacterium</name>
    <dbReference type="NCBI Taxonomy" id="2212470"/>
    <lineage>
        <taxon>Bacteria</taxon>
        <taxon>Candidatus Eiseniibacteriota</taxon>
    </lineage>
</organism>
<reference evidence="1" key="1">
    <citation type="submission" date="2020-04" db="EMBL/GenBank/DDBJ databases">
        <authorList>
            <person name="Zhang T."/>
        </authorList>
    </citation>
    <scope>NUCLEOTIDE SEQUENCE</scope>
    <source>
        <strain evidence="1">HKST-UBA01</strain>
    </source>
</reference>
<name>A0A956RRE2_UNCEI</name>